<keyword evidence="3" id="KW-1185">Reference proteome</keyword>
<keyword evidence="2" id="KW-0808">Transferase</keyword>
<feature type="compositionally biased region" description="Basic and acidic residues" evidence="1">
    <location>
        <begin position="12"/>
        <end position="25"/>
    </location>
</feature>
<dbReference type="GO" id="GO:0003964">
    <property type="term" value="F:RNA-directed DNA polymerase activity"/>
    <property type="evidence" value="ECO:0007669"/>
    <property type="project" value="UniProtKB-KW"/>
</dbReference>
<keyword evidence="2" id="KW-0695">RNA-directed DNA polymerase</keyword>
<name>A0A834XC20_9FABA</name>
<accession>A0A834XC20</accession>
<evidence type="ECO:0000313" key="2">
    <source>
        <dbReference type="EMBL" id="KAF7842244.1"/>
    </source>
</evidence>
<feature type="compositionally biased region" description="Polar residues" evidence="1">
    <location>
        <begin position="31"/>
        <end position="44"/>
    </location>
</feature>
<dbReference type="PANTHER" id="PTHR33710:SF77">
    <property type="entry name" value="DNASE I-LIKE SUPERFAMILY PROTEIN"/>
    <property type="match status" value="1"/>
</dbReference>
<dbReference type="Proteomes" id="UP000634136">
    <property type="component" value="Unassembled WGS sequence"/>
</dbReference>
<sequence length="320" mass="36036">MAIVISSAREGGLSKEETNQMERSSKKVKMQGTSENNTVMTSAEENSDVQRVDEGQVTKAGFVSFRDKLAENIPDQDAPMSPTIWEDAEEQGNGEAAVLEEHGGGEIGKLEIFGRWMTVTRTNRRKNQVFKRQDFGGNQLKVKHGKEGKTLTNANHSSRFGILQNIGEDSEHVTSLGNNEVFLVGWTTDPTEPLWCMGVLTLASDATYGILTILVRLSKNLGFTWNRGSVAIRLDRALANAKWRKLFPEASVLHVPCYKSDHFPLLLRTRDNVLTSNRKNRPFCFMASWLLHDEFPNLVKDSWSSDWHLALSNFHEKVDR</sequence>
<protein>
    <submittedName>
        <fullName evidence="2">RNA-directed DNA polymerase</fullName>
    </submittedName>
</protein>
<comment type="caution">
    <text evidence="2">The sequence shown here is derived from an EMBL/GenBank/DDBJ whole genome shotgun (WGS) entry which is preliminary data.</text>
</comment>
<evidence type="ECO:0000313" key="3">
    <source>
        <dbReference type="Proteomes" id="UP000634136"/>
    </source>
</evidence>
<feature type="region of interest" description="Disordered" evidence="1">
    <location>
        <begin position="1"/>
        <end position="51"/>
    </location>
</feature>
<dbReference type="InterPro" id="IPR036691">
    <property type="entry name" value="Endo/exonu/phosph_ase_sf"/>
</dbReference>
<dbReference type="OrthoDB" id="1720282at2759"/>
<dbReference type="AlphaFoldDB" id="A0A834XC20"/>
<dbReference type="PANTHER" id="PTHR33710">
    <property type="entry name" value="BNAC02G09200D PROTEIN"/>
    <property type="match status" value="1"/>
</dbReference>
<keyword evidence="2" id="KW-0548">Nucleotidyltransferase</keyword>
<reference evidence="2" key="1">
    <citation type="submission" date="2020-09" db="EMBL/GenBank/DDBJ databases">
        <title>Genome-Enabled Discovery of Anthraquinone Biosynthesis in Senna tora.</title>
        <authorList>
            <person name="Kang S.-H."/>
            <person name="Pandey R.P."/>
            <person name="Lee C.-M."/>
            <person name="Sim J.-S."/>
            <person name="Jeong J.-T."/>
            <person name="Choi B.-S."/>
            <person name="Jung M."/>
            <person name="Ginzburg D."/>
            <person name="Zhao K."/>
            <person name="Won S.Y."/>
            <person name="Oh T.-J."/>
            <person name="Yu Y."/>
            <person name="Kim N.-H."/>
            <person name="Lee O.R."/>
            <person name="Lee T.-H."/>
            <person name="Bashyal P."/>
            <person name="Kim T.-S."/>
            <person name="Lee W.-H."/>
            <person name="Kawkins C."/>
            <person name="Kim C.-K."/>
            <person name="Kim J.S."/>
            <person name="Ahn B.O."/>
            <person name="Rhee S.Y."/>
            <person name="Sohng J.K."/>
        </authorList>
    </citation>
    <scope>NUCLEOTIDE SEQUENCE</scope>
    <source>
        <tissue evidence="2">Leaf</tissue>
    </source>
</reference>
<dbReference type="EMBL" id="JAAIUW010000002">
    <property type="protein sequence ID" value="KAF7842244.1"/>
    <property type="molecule type" value="Genomic_DNA"/>
</dbReference>
<evidence type="ECO:0000256" key="1">
    <source>
        <dbReference type="SAM" id="MobiDB-lite"/>
    </source>
</evidence>
<proteinExistence type="predicted"/>
<gene>
    <name evidence="2" type="ORF">G2W53_004542</name>
</gene>
<organism evidence="2 3">
    <name type="scientific">Senna tora</name>
    <dbReference type="NCBI Taxonomy" id="362788"/>
    <lineage>
        <taxon>Eukaryota</taxon>
        <taxon>Viridiplantae</taxon>
        <taxon>Streptophyta</taxon>
        <taxon>Embryophyta</taxon>
        <taxon>Tracheophyta</taxon>
        <taxon>Spermatophyta</taxon>
        <taxon>Magnoliopsida</taxon>
        <taxon>eudicotyledons</taxon>
        <taxon>Gunneridae</taxon>
        <taxon>Pentapetalae</taxon>
        <taxon>rosids</taxon>
        <taxon>fabids</taxon>
        <taxon>Fabales</taxon>
        <taxon>Fabaceae</taxon>
        <taxon>Caesalpinioideae</taxon>
        <taxon>Cassia clade</taxon>
        <taxon>Senna</taxon>
    </lineage>
</organism>
<dbReference type="SUPFAM" id="SSF56219">
    <property type="entry name" value="DNase I-like"/>
    <property type="match status" value="1"/>
</dbReference>